<dbReference type="EMBL" id="CP002042">
    <property type="protein sequence ID" value="ADH64225.1"/>
    <property type="molecule type" value="Genomic_DNA"/>
</dbReference>
<keyword evidence="10" id="KW-0472">Membrane</keyword>
<dbReference type="GO" id="GO:0009279">
    <property type="term" value="C:cell outer membrane"/>
    <property type="evidence" value="ECO:0007669"/>
    <property type="project" value="UniProtKB-SubCell"/>
</dbReference>
<dbReference type="RefSeq" id="WP_013158768.1">
    <property type="nucleotide sequence ID" value="NC_014212.1"/>
</dbReference>
<name>D7BA90_ALLS1</name>
<evidence type="ECO:0000256" key="4">
    <source>
        <dbReference type="ARBA" id="ARBA00022475"/>
    </source>
</evidence>
<dbReference type="PROSITE" id="PS00409">
    <property type="entry name" value="PROKAR_NTER_METHYL"/>
    <property type="match status" value="1"/>
</dbReference>
<dbReference type="KEGG" id="msv:Mesil_2368"/>
<dbReference type="NCBIfam" id="TIGR02532">
    <property type="entry name" value="IV_pilin_GFxxxE"/>
    <property type="match status" value="1"/>
</dbReference>
<evidence type="ECO:0000256" key="1">
    <source>
        <dbReference type="ARBA" id="ARBA00004203"/>
    </source>
</evidence>
<dbReference type="GO" id="GO:0015627">
    <property type="term" value="C:type II protein secretion system complex"/>
    <property type="evidence" value="ECO:0007669"/>
    <property type="project" value="InterPro"/>
</dbReference>
<protein>
    <submittedName>
        <fullName evidence="13">Pilin, type IV</fullName>
    </submittedName>
</protein>
<dbReference type="InterPro" id="IPR012902">
    <property type="entry name" value="N_methyl_site"/>
</dbReference>
<keyword evidence="14" id="KW-1185">Reference proteome</keyword>
<dbReference type="Gene3D" id="3.30.700.10">
    <property type="entry name" value="Glycoprotein, Type 4 Pilin"/>
    <property type="match status" value="1"/>
</dbReference>
<evidence type="ECO:0000256" key="7">
    <source>
        <dbReference type="ARBA" id="ARBA00022692"/>
    </source>
</evidence>
<gene>
    <name evidence="13" type="ordered locus">Mesil_2368</name>
</gene>
<evidence type="ECO:0000256" key="8">
    <source>
        <dbReference type="ARBA" id="ARBA00022764"/>
    </source>
</evidence>
<evidence type="ECO:0000313" key="14">
    <source>
        <dbReference type="Proteomes" id="UP000001916"/>
    </source>
</evidence>
<organism evidence="13 14">
    <name type="scientific">Allomeiothermus silvanus (strain ATCC 700542 / DSM 9946 / NBRC 106475 / NCIMB 13440 / VI-R2)</name>
    <name type="common">Thermus silvanus</name>
    <dbReference type="NCBI Taxonomy" id="526227"/>
    <lineage>
        <taxon>Bacteria</taxon>
        <taxon>Thermotogati</taxon>
        <taxon>Deinococcota</taxon>
        <taxon>Deinococci</taxon>
        <taxon>Thermales</taxon>
        <taxon>Thermaceae</taxon>
        <taxon>Allomeiothermus</taxon>
    </lineage>
</organism>
<keyword evidence="8" id="KW-0574">Periplasm</keyword>
<dbReference type="Proteomes" id="UP000001916">
    <property type="component" value="Chromosome"/>
</dbReference>
<dbReference type="STRING" id="526227.Mesil_2368"/>
<keyword evidence="7" id="KW-0812">Transmembrane</keyword>
<dbReference type="InterPro" id="IPR022346">
    <property type="entry name" value="T2SS_GspH"/>
</dbReference>
<dbReference type="HOGENOM" id="CLU_140239_0_0_0"/>
<evidence type="ECO:0000256" key="5">
    <source>
        <dbReference type="ARBA" id="ARBA00022481"/>
    </source>
</evidence>
<proteinExistence type="predicted"/>
<evidence type="ECO:0000256" key="2">
    <source>
        <dbReference type="ARBA" id="ARBA00004377"/>
    </source>
</evidence>
<dbReference type="Pfam" id="PF07963">
    <property type="entry name" value="N_methyl"/>
    <property type="match status" value="1"/>
</dbReference>
<keyword evidence="5" id="KW-0488">Methylation</keyword>
<keyword evidence="4" id="KW-1003">Cell membrane</keyword>
<keyword evidence="9" id="KW-1133">Transmembrane helix</keyword>
<evidence type="ECO:0000256" key="9">
    <source>
        <dbReference type="ARBA" id="ARBA00022989"/>
    </source>
</evidence>
<keyword evidence="11" id="KW-0998">Cell outer membrane</keyword>
<dbReference type="GO" id="GO:0005886">
    <property type="term" value="C:plasma membrane"/>
    <property type="evidence" value="ECO:0007669"/>
    <property type="project" value="UniProtKB-SubCell"/>
</dbReference>
<sequence>MRAKGFSLLELLVVLLILGLLGALGFITLRESINRGQVREVATRLAADLAQARSSAQRYARPSRLELTPDGKGYTLILRQGAADQVVQTYTTPPGITLEAVGSTPTQITYDAPLGEVTTNSAAAFAAEVKSNRTTYSRVVRAIGVTGKVVMR</sequence>
<dbReference type="GO" id="GO:0042597">
    <property type="term" value="C:periplasmic space"/>
    <property type="evidence" value="ECO:0007669"/>
    <property type="project" value="UniProtKB-SubCell"/>
</dbReference>
<dbReference type="InterPro" id="IPR045584">
    <property type="entry name" value="Pilin-like"/>
</dbReference>
<dbReference type="eggNOG" id="COG4970">
    <property type="taxonomic scope" value="Bacteria"/>
</dbReference>
<evidence type="ECO:0000256" key="10">
    <source>
        <dbReference type="ARBA" id="ARBA00023136"/>
    </source>
</evidence>
<dbReference type="SUPFAM" id="SSF54523">
    <property type="entry name" value="Pili subunits"/>
    <property type="match status" value="1"/>
</dbReference>
<evidence type="ECO:0000259" key="12">
    <source>
        <dbReference type="Pfam" id="PF12019"/>
    </source>
</evidence>
<evidence type="ECO:0000256" key="11">
    <source>
        <dbReference type="ARBA" id="ARBA00023237"/>
    </source>
</evidence>
<dbReference type="Pfam" id="PF12019">
    <property type="entry name" value="GspH"/>
    <property type="match status" value="1"/>
</dbReference>
<evidence type="ECO:0000256" key="6">
    <source>
        <dbReference type="ARBA" id="ARBA00022519"/>
    </source>
</evidence>
<dbReference type="GO" id="GO:0015628">
    <property type="term" value="P:protein secretion by the type II secretion system"/>
    <property type="evidence" value="ECO:0007669"/>
    <property type="project" value="InterPro"/>
</dbReference>
<keyword evidence="6" id="KW-0997">Cell inner membrane</keyword>
<comment type="subcellular location">
    <subcellularLocation>
        <location evidence="2">Cell inner membrane</location>
        <topology evidence="2">Single-pass membrane protein</topology>
    </subcellularLocation>
    <subcellularLocation>
        <location evidence="1">Cell outer membrane</location>
        <topology evidence="1">Single-pass membrane protein</topology>
    </subcellularLocation>
    <subcellularLocation>
        <location evidence="3">Periplasm</location>
    </subcellularLocation>
</comment>
<reference evidence="13 14" key="1">
    <citation type="journal article" date="2010" name="Stand. Genomic Sci.">
        <title>Complete genome sequence of Meiothermus silvanus type strain (VI-R2).</title>
        <authorList>
            <person name="Sikorski J."/>
            <person name="Tindall B.J."/>
            <person name="Lowry S."/>
            <person name="Lucas S."/>
            <person name="Nolan M."/>
            <person name="Copeland A."/>
            <person name="Glavina Del Rio T."/>
            <person name="Tice H."/>
            <person name="Cheng J.F."/>
            <person name="Han C."/>
            <person name="Pitluck S."/>
            <person name="Liolios K."/>
            <person name="Ivanova N."/>
            <person name="Mavromatis K."/>
            <person name="Mikhailova N."/>
            <person name="Pati A."/>
            <person name="Goodwin L."/>
            <person name="Chen A."/>
            <person name="Palaniappan K."/>
            <person name="Land M."/>
            <person name="Hauser L."/>
            <person name="Chang Y.J."/>
            <person name="Jeffries C.D."/>
            <person name="Rohde M."/>
            <person name="Goker M."/>
            <person name="Woyke T."/>
            <person name="Bristow J."/>
            <person name="Eisen J.A."/>
            <person name="Markowitz V."/>
            <person name="Hugenholtz P."/>
            <person name="Kyrpides N.C."/>
            <person name="Klenk H.P."/>
            <person name="Lapidus A."/>
        </authorList>
    </citation>
    <scope>NUCLEOTIDE SEQUENCE [LARGE SCALE GENOMIC DNA]</scope>
    <source>
        <strain evidence="14">ATCC 700542 / DSM 9946 / VI-R2</strain>
    </source>
</reference>
<evidence type="ECO:0000313" key="13">
    <source>
        <dbReference type="EMBL" id="ADH64225.1"/>
    </source>
</evidence>
<evidence type="ECO:0000256" key="3">
    <source>
        <dbReference type="ARBA" id="ARBA00004418"/>
    </source>
</evidence>
<dbReference type="OrthoDB" id="9923321at2"/>
<feature type="domain" description="General secretion pathway GspH" evidence="12">
    <location>
        <begin position="42"/>
        <end position="140"/>
    </location>
</feature>
<dbReference type="AlphaFoldDB" id="D7BA90"/>
<accession>D7BA90</accession>